<proteinExistence type="predicted"/>
<organism evidence="1 2">
    <name type="scientific">Entomortierella chlamydospora</name>
    <dbReference type="NCBI Taxonomy" id="101097"/>
    <lineage>
        <taxon>Eukaryota</taxon>
        <taxon>Fungi</taxon>
        <taxon>Fungi incertae sedis</taxon>
        <taxon>Mucoromycota</taxon>
        <taxon>Mortierellomycotina</taxon>
        <taxon>Mortierellomycetes</taxon>
        <taxon>Mortierellales</taxon>
        <taxon>Mortierellaceae</taxon>
        <taxon>Entomortierella</taxon>
    </lineage>
</organism>
<evidence type="ECO:0008006" key="3">
    <source>
        <dbReference type="Google" id="ProtNLM"/>
    </source>
</evidence>
<evidence type="ECO:0000313" key="2">
    <source>
        <dbReference type="Proteomes" id="UP000703661"/>
    </source>
</evidence>
<dbReference type="Proteomes" id="UP000703661">
    <property type="component" value="Unassembled WGS sequence"/>
</dbReference>
<keyword evidence="2" id="KW-1185">Reference proteome</keyword>
<dbReference type="AlphaFoldDB" id="A0A9P6MU69"/>
<name>A0A9P6MU69_9FUNG</name>
<sequence length="727" mass="82924">MPSLLLAKKTPHKALGIPEVIVLILSLLSRRELKQSALFVCKLWYILGRPLLRAGHYYWLGKIPLTKHHSLETLGNVQILPIISSTMTCYYIRPSKKGDWFQLQSQVQELRDDDPEECFSELVFAGCLAMNSRTLEPVALLFASLRSVKIENSWMKEIPLETILDCCLALEHLEVDSTFRHTQSTLWNQQGDEQKSLKNEIQLAKLLLPGRILTTRLKHFEIRKVAVELRLLERFLHGNNFNSRSPRLFELRIMHVEVLLPLSSTGVQEWMDSIPNYVATTLEDEAQILESIHRSCPSLNSLHFSLHNRQLSQQGQALLFKQFPTVSQWSLPHSEILPSTFLSMQAYLNNVTSLDITCSSVDIVPLTLHEYLCTSPHLRHLWTHDMIYPAEYMDLEAVAEDSTGLYSPRDCSDVSSSFSINIAEGRKDAPRRLWLQKRVWACRRLETLQIRIGGLSGDARTARNSRIMFAYLSLVCPRLRDLTITRAMMNVELEGGLCYLAELSDLERLVLQASHFWIKHVSELEWVQRSSTTAAAKLADGAGSSTRDRNRIGRTLSRTTTRSSFASRPVLPFKRSKTRTTVEGGRSNLLSRVVGKILGKNRNSRGIFSKRHDRDEITRVRTTGSIVGPCGENPLDHPVDEDVIIRRLIRMSKAEEIAKYLNKMERRKIRAETMLFNGEEDVDVGYCWPLMEIFVMDAVKYSGISSQSLEAIVSHLRPEITFRAISC</sequence>
<evidence type="ECO:0000313" key="1">
    <source>
        <dbReference type="EMBL" id="KAG0013747.1"/>
    </source>
</evidence>
<accession>A0A9P6MU69</accession>
<dbReference type="InterPro" id="IPR032675">
    <property type="entry name" value="LRR_dom_sf"/>
</dbReference>
<gene>
    <name evidence="1" type="ORF">BGZ80_010879</name>
</gene>
<dbReference type="EMBL" id="JAAAID010000806">
    <property type="protein sequence ID" value="KAG0013747.1"/>
    <property type="molecule type" value="Genomic_DNA"/>
</dbReference>
<reference evidence="1" key="1">
    <citation type="journal article" date="2020" name="Fungal Divers.">
        <title>Resolving the Mortierellaceae phylogeny through synthesis of multi-gene phylogenetics and phylogenomics.</title>
        <authorList>
            <person name="Vandepol N."/>
            <person name="Liber J."/>
            <person name="Desiro A."/>
            <person name="Na H."/>
            <person name="Kennedy M."/>
            <person name="Barry K."/>
            <person name="Grigoriev I.V."/>
            <person name="Miller A.N."/>
            <person name="O'Donnell K."/>
            <person name="Stajich J.E."/>
            <person name="Bonito G."/>
        </authorList>
    </citation>
    <scope>NUCLEOTIDE SEQUENCE</scope>
    <source>
        <strain evidence="1">NRRL 2769</strain>
    </source>
</reference>
<comment type="caution">
    <text evidence="1">The sequence shown here is derived from an EMBL/GenBank/DDBJ whole genome shotgun (WGS) entry which is preliminary data.</text>
</comment>
<protein>
    <recommendedName>
        <fullName evidence="3">F-box domain-containing protein</fullName>
    </recommendedName>
</protein>
<dbReference type="Gene3D" id="3.80.10.10">
    <property type="entry name" value="Ribonuclease Inhibitor"/>
    <property type="match status" value="1"/>
</dbReference>